<protein>
    <submittedName>
        <fullName evidence="1">Uncharacterized protein</fullName>
    </submittedName>
</protein>
<evidence type="ECO:0000313" key="1">
    <source>
        <dbReference type="EMBL" id="KAK4126384.1"/>
    </source>
</evidence>
<dbReference type="Proteomes" id="UP001302602">
    <property type="component" value="Unassembled WGS sequence"/>
</dbReference>
<dbReference type="GeneID" id="87823480"/>
<gene>
    <name evidence="1" type="ORF">N657DRAFT_306724</name>
</gene>
<reference evidence="1" key="2">
    <citation type="submission" date="2023-05" db="EMBL/GenBank/DDBJ databases">
        <authorList>
            <consortium name="Lawrence Berkeley National Laboratory"/>
            <person name="Steindorff A."/>
            <person name="Hensen N."/>
            <person name="Bonometti L."/>
            <person name="Westerberg I."/>
            <person name="Brannstrom I.O."/>
            <person name="Guillou S."/>
            <person name="Cros-Aarteil S."/>
            <person name="Calhoun S."/>
            <person name="Haridas S."/>
            <person name="Kuo A."/>
            <person name="Mondo S."/>
            <person name="Pangilinan J."/>
            <person name="Riley R."/>
            <person name="Labutti K."/>
            <person name="Andreopoulos B."/>
            <person name="Lipzen A."/>
            <person name="Chen C."/>
            <person name="Yanf M."/>
            <person name="Daum C."/>
            <person name="Ng V."/>
            <person name="Clum A."/>
            <person name="Ohm R."/>
            <person name="Martin F."/>
            <person name="Silar P."/>
            <person name="Natvig D."/>
            <person name="Lalanne C."/>
            <person name="Gautier V."/>
            <person name="Ament-Velasquez S.L."/>
            <person name="Kruys A."/>
            <person name="Hutchinson M.I."/>
            <person name="Powell A.J."/>
            <person name="Barry K."/>
            <person name="Miller A.N."/>
            <person name="Grigoriev I.V."/>
            <person name="Debuchy R."/>
            <person name="Gladieux P."/>
            <person name="Thoren M.H."/>
            <person name="Johannesson H."/>
        </authorList>
    </citation>
    <scope>NUCLEOTIDE SEQUENCE</scope>
    <source>
        <strain evidence="1">CBS 731.68</strain>
    </source>
</reference>
<keyword evidence="2" id="KW-1185">Reference proteome</keyword>
<proteinExistence type="predicted"/>
<dbReference type="EMBL" id="MU853225">
    <property type="protein sequence ID" value="KAK4126384.1"/>
    <property type="molecule type" value="Genomic_DNA"/>
</dbReference>
<dbReference type="AlphaFoldDB" id="A0AAN6Z6U2"/>
<organism evidence="1 2">
    <name type="scientific">Parathielavia appendiculata</name>
    <dbReference type="NCBI Taxonomy" id="2587402"/>
    <lineage>
        <taxon>Eukaryota</taxon>
        <taxon>Fungi</taxon>
        <taxon>Dikarya</taxon>
        <taxon>Ascomycota</taxon>
        <taxon>Pezizomycotina</taxon>
        <taxon>Sordariomycetes</taxon>
        <taxon>Sordariomycetidae</taxon>
        <taxon>Sordariales</taxon>
        <taxon>Chaetomiaceae</taxon>
        <taxon>Parathielavia</taxon>
    </lineage>
</organism>
<sequence>MYLMLQILRIIFSRIQSDTPEMEQKGGSWRFECYRYCDKVSTAKVSTFPFTTTKSPKFQDRPKLGLCSRRLQSIYFAESVSSGHLCGVGSRDKSGTSNCKLRLSKKAMARTQQCRTSDELDTTGLSAGKTWKCARCKAERCGISPWNFDIRLTRRPPRVQGQSVHEKG</sequence>
<reference evidence="1" key="1">
    <citation type="journal article" date="2023" name="Mol. Phylogenet. Evol.">
        <title>Genome-scale phylogeny and comparative genomics of the fungal order Sordariales.</title>
        <authorList>
            <person name="Hensen N."/>
            <person name="Bonometti L."/>
            <person name="Westerberg I."/>
            <person name="Brannstrom I.O."/>
            <person name="Guillou S."/>
            <person name="Cros-Aarteil S."/>
            <person name="Calhoun S."/>
            <person name="Haridas S."/>
            <person name="Kuo A."/>
            <person name="Mondo S."/>
            <person name="Pangilinan J."/>
            <person name="Riley R."/>
            <person name="LaButti K."/>
            <person name="Andreopoulos B."/>
            <person name="Lipzen A."/>
            <person name="Chen C."/>
            <person name="Yan M."/>
            <person name="Daum C."/>
            <person name="Ng V."/>
            <person name="Clum A."/>
            <person name="Steindorff A."/>
            <person name="Ohm R.A."/>
            <person name="Martin F."/>
            <person name="Silar P."/>
            <person name="Natvig D.O."/>
            <person name="Lalanne C."/>
            <person name="Gautier V."/>
            <person name="Ament-Velasquez S.L."/>
            <person name="Kruys A."/>
            <person name="Hutchinson M.I."/>
            <person name="Powell A.J."/>
            <person name="Barry K."/>
            <person name="Miller A.N."/>
            <person name="Grigoriev I.V."/>
            <person name="Debuchy R."/>
            <person name="Gladieux P."/>
            <person name="Hiltunen Thoren M."/>
            <person name="Johannesson H."/>
        </authorList>
    </citation>
    <scope>NUCLEOTIDE SEQUENCE</scope>
    <source>
        <strain evidence="1">CBS 731.68</strain>
    </source>
</reference>
<name>A0AAN6Z6U2_9PEZI</name>
<dbReference type="RefSeq" id="XP_062650155.1">
    <property type="nucleotide sequence ID" value="XM_062786712.1"/>
</dbReference>
<comment type="caution">
    <text evidence="1">The sequence shown here is derived from an EMBL/GenBank/DDBJ whole genome shotgun (WGS) entry which is preliminary data.</text>
</comment>
<accession>A0AAN6Z6U2</accession>
<evidence type="ECO:0000313" key="2">
    <source>
        <dbReference type="Proteomes" id="UP001302602"/>
    </source>
</evidence>